<feature type="domain" description="HTH luxR-type" evidence="5">
    <location>
        <begin position="151"/>
        <end position="216"/>
    </location>
</feature>
<evidence type="ECO:0000313" key="8">
    <source>
        <dbReference type="Proteomes" id="UP000319514"/>
    </source>
</evidence>
<feature type="modified residue" description="4-aspartylphosphate" evidence="3">
    <location>
        <position position="58"/>
    </location>
</feature>
<dbReference type="RefSeq" id="WP_141788527.1">
    <property type="nucleotide sequence ID" value="NZ_BAAAKX010000002.1"/>
</dbReference>
<feature type="domain" description="Response regulatory" evidence="6">
    <location>
        <begin position="7"/>
        <end position="123"/>
    </location>
</feature>
<evidence type="ECO:0000256" key="2">
    <source>
        <dbReference type="ARBA" id="ARBA00023125"/>
    </source>
</evidence>
<dbReference type="PROSITE" id="PS50110">
    <property type="entry name" value="RESPONSE_REGULATORY"/>
    <property type="match status" value="1"/>
</dbReference>
<evidence type="ECO:0000256" key="3">
    <source>
        <dbReference type="PROSITE-ProRule" id="PRU00169"/>
    </source>
</evidence>
<dbReference type="InterPro" id="IPR011006">
    <property type="entry name" value="CheY-like_superfamily"/>
</dbReference>
<dbReference type="GO" id="GO:0000160">
    <property type="term" value="P:phosphorelay signal transduction system"/>
    <property type="evidence" value="ECO:0007669"/>
    <property type="project" value="InterPro"/>
</dbReference>
<dbReference type="OrthoDB" id="9816529at2"/>
<dbReference type="Proteomes" id="UP000319514">
    <property type="component" value="Unassembled WGS sequence"/>
</dbReference>
<dbReference type="PROSITE" id="PS50043">
    <property type="entry name" value="HTH_LUXR_2"/>
    <property type="match status" value="1"/>
</dbReference>
<dbReference type="InterPro" id="IPR001789">
    <property type="entry name" value="Sig_transdc_resp-reg_receiver"/>
</dbReference>
<protein>
    <submittedName>
        <fullName evidence="7">LuxR family two component transcriptional regulator</fullName>
    </submittedName>
</protein>
<dbReference type="PANTHER" id="PTHR43214">
    <property type="entry name" value="TWO-COMPONENT RESPONSE REGULATOR"/>
    <property type="match status" value="1"/>
</dbReference>
<dbReference type="SUPFAM" id="SSF46894">
    <property type="entry name" value="C-terminal effector domain of the bipartite response regulators"/>
    <property type="match status" value="1"/>
</dbReference>
<dbReference type="SUPFAM" id="SSF52172">
    <property type="entry name" value="CheY-like"/>
    <property type="match status" value="1"/>
</dbReference>
<keyword evidence="2" id="KW-0238">DNA-binding</keyword>
<sequence length="247" mass="25846">MAAQTIRVLVVDDHPVFAEALAQFLGSQPDFEPVGTASTADQALRVMQEHPVDVVTLDLDLAGEDGLELGRKIAAQYPETALVVVTGARDTSRMLEAVQVGARGWVTKDGEIEGLVSALRGAARGETHVPAAMLQRMLNGLAGGGRELSAEGEAVERLTPREREVLRCLMQGMARKQIGELLQVSPNTVRTHVQSILHKLEVHSALTAVALARRGGLDEEPTGGGAGGAGGGSHPTGHHAPMAGRSG</sequence>
<dbReference type="InterPro" id="IPR058245">
    <property type="entry name" value="NreC/VraR/RcsB-like_REC"/>
</dbReference>
<keyword evidence="1 3" id="KW-0597">Phosphoprotein</keyword>
<evidence type="ECO:0000256" key="4">
    <source>
        <dbReference type="SAM" id="MobiDB-lite"/>
    </source>
</evidence>
<dbReference type="SMART" id="SM00448">
    <property type="entry name" value="REC"/>
    <property type="match status" value="1"/>
</dbReference>
<evidence type="ECO:0000259" key="6">
    <source>
        <dbReference type="PROSITE" id="PS50110"/>
    </source>
</evidence>
<dbReference type="AlphaFoldDB" id="A0A542ZJX7"/>
<feature type="compositionally biased region" description="Gly residues" evidence="4">
    <location>
        <begin position="222"/>
        <end position="234"/>
    </location>
</feature>
<evidence type="ECO:0000256" key="1">
    <source>
        <dbReference type="ARBA" id="ARBA00022553"/>
    </source>
</evidence>
<dbReference type="CDD" id="cd17535">
    <property type="entry name" value="REC_NarL-like"/>
    <property type="match status" value="1"/>
</dbReference>
<dbReference type="InterPro" id="IPR039420">
    <property type="entry name" value="WalR-like"/>
</dbReference>
<dbReference type="GO" id="GO:0006355">
    <property type="term" value="P:regulation of DNA-templated transcription"/>
    <property type="evidence" value="ECO:0007669"/>
    <property type="project" value="InterPro"/>
</dbReference>
<gene>
    <name evidence="7" type="ORF">FB474_2053</name>
</gene>
<evidence type="ECO:0000259" key="5">
    <source>
        <dbReference type="PROSITE" id="PS50043"/>
    </source>
</evidence>
<keyword evidence="8" id="KW-1185">Reference proteome</keyword>
<dbReference type="Pfam" id="PF00072">
    <property type="entry name" value="Response_reg"/>
    <property type="match status" value="1"/>
</dbReference>
<dbReference type="EMBL" id="VFOQ01000001">
    <property type="protein sequence ID" value="TQL60657.1"/>
    <property type="molecule type" value="Genomic_DNA"/>
</dbReference>
<dbReference type="Gene3D" id="3.40.50.2300">
    <property type="match status" value="1"/>
</dbReference>
<organism evidence="7 8">
    <name type="scientific">Oryzihumus leptocrescens</name>
    <dbReference type="NCBI Taxonomy" id="297536"/>
    <lineage>
        <taxon>Bacteria</taxon>
        <taxon>Bacillati</taxon>
        <taxon>Actinomycetota</taxon>
        <taxon>Actinomycetes</taxon>
        <taxon>Micrococcales</taxon>
        <taxon>Intrasporangiaceae</taxon>
        <taxon>Oryzihumus</taxon>
    </lineage>
</organism>
<dbReference type="PANTHER" id="PTHR43214:SF43">
    <property type="entry name" value="TWO-COMPONENT RESPONSE REGULATOR"/>
    <property type="match status" value="1"/>
</dbReference>
<dbReference type="CDD" id="cd06170">
    <property type="entry name" value="LuxR_C_like"/>
    <property type="match status" value="1"/>
</dbReference>
<dbReference type="PRINTS" id="PR00038">
    <property type="entry name" value="HTHLUXR"/>
</dbReference>
<dbReference type="InterPro" id="IPR000792">
    <property type="entry name" value="Tscrpt_reg_LuxR_C"/>
</dbReference>
<dbReference type="InterPro" id="IPR016032">
    <property type="entry name" value="Sig_transdc_resp-reg_C-effctor"/>
</dbReference>
<comment type="caution">
    <text evidence="7">The sequence shown here is derived from an EMBL/GenBank/DDBJ whole genome shotgun (WGS) entry which is preliminary data.</text>
</comment>
<name>A0A542ZJX7_9MICO</name>
<evidence type="ECO:0000313" key="7">
    <source>
        <dbReference type="EMBL" id="TQL60657.1"/>
    </source>
</evidence>
<accession>A0A542ZJX7</accession>
<proteinExistence type="predicted"/>
<dbReference type="GO" id="GO:0003677">
    <property type="term" value="F:DNA binding"/>
    <property type="evidence" value="ECO:0007669"/>
    <property type="project" value="UniProtKB-KW"/>
</dbReference>
<reference evidence="7 8" key="1">
    <citation type="submission" date="2019-06" db="EMBL/GenBank/DDBJ databases">
        <title>Sequencing the genomes of 1000 actinobacteria strains.</title>
        <authorList>
            <person name="Klenk H.-P."/>
        </authorList>
    </citation>
    <scope>NUCLEOTIDE SEQUENCE [LARGE SCALE GENOMIC DNA]</scope>
    <source>
        <strain evidence="7 8">DSM 18082</strain>
    </source>
</reference>
<feature type="region of interest" description="Disordered" evidence="4">
    <location>
        <begin position="216"/>
        <end position="247"/>
    </location>
</feature>
<dbReference type="SMART" id="SM00421">
    <property type="entry name" value="HTH_LUXR"/>
    <property type="match status" value="1"/>
</dbReference>
<dbReference type="Pfam" id="PF00196">
    <property type="entry name" value="GerE"/>
    <property type="match status" value="1"/>
</dbReference>